<accession>A0A1R3FVI1</accession>
<gene>
    <name evidence="1" type="ORF">COLO4_38339</name>
</gene>
<comment type="caution">
    <text evidence="1">The sequence shown here is derived from an EMBL/GenBank/DDBJ whole genome shotgun (WGS) entry which is preliminary data.</text>
</comment>
<protein>
    <submittedName>
        <fullName evidence="1">Uncharacterized protein</fullName>
    </submittedName>
</protein>
<dbReference type="AlphaFoldDB" id="A0A1R3FVI1"/>
<organism evidence="1 2">
    <name type="scientific">Corchorus olitorius</name>
    <dbReference type="NCBI Taxonomy" id="93759"/>
    <lineage>
        <taxon>Eukaryota</taxon>
        <taxon>Viridiplantae</taxon>
        <taxon>Streptophyta</taxon>
        <taxon>Embryophyta</taxon>
        <taxon>Tracheophyta</taxon>
        <taxon>Spermatophyta</taxon>
        <taxon>Magnoliopsida</taxon>
        <taxon>eudicotyledons</taxon>
        <taxon>Gunneridae</taxon>
        <taxon>Pentapetalae</taxon>
        <taxon>rosids</taxon>
        <taxon>malvids</taxon>
        <taxon>Malvales</taxon>
        <taxon>Malvaceae</taxon>
        <taxon>Grewioideae</taxon>
        <taxon>Apeibeae</taxon>
        <taxon>Corchorus</taxon>
    </lineage>
</organism>
<evidence type="ECO:0000313" key="2">
    <source>
        <dbReference type="Proteomes" id="UP000187203"/>
    </source>
</evidence>
<dbReference type="EMBL" id="AWUE01024757">
    <property type="protein sequence ID" value="OMO49851.1"/>
    <property type="molecule type" value="Genomic_DNA"/>
</dbReference>
<keyword evidence="2" id="KW-1185">Reference proteome</keyword>
<sequence>MGKRTCGRRGCGCKIHFIDRDLKKKMAKSKNKSMGQFLGGLFATS</sequence>
<reference evidence="2" key="1">
    <citation type="submission" date="2013-09" db="EMBL/GenBank/DDBJ databases">
        <title>Corchorus olitorius genome sequencing.</title>
        <authorList>
            <person name="Alam M."/>
            <person name="Haque M.S."/>
            <person name="Islam M.S."/>
            <person name="Emdad E.M."/>
            <person name="Islam M.M."/>
            <person name="Ahmed B."/>
            <person name="Halim A."/>
            <person name="Hossen Q.M.M."/>
            <person name="Hossain M.Z."/>
            <person name="Ahmed R."/>
            <person name="Khan M.M."/>
            <person name="Islam R."/>
            <person name="Rashid M.M."/>
            <person name="Khan S.A."/>
            <person name="Rahman M.S."/>
            <person name="Alam M."/>
            <person name="Yahiya A.S."/>
            <person name="Khan M.S."/>
            <person name="Azam M.S."/>
            <person name="Haque T."/>
            <person name="Lashkar M.Z.H."/>
            <person name="Akhand A.I."/>
            <person name="Morshed G."/>
            <person name="Roy S."/>
            <person name="Uddin K.S."/>
            <person name="Rabeya T."/>
            <person name="Hossain A.S."/>
            <person name="Chowdhury A."/>
            <person name="Snigdha A.R."/>
            <person name="Mortoza M.S."/>
            <person name="Matin S.A."/>
            <person name="Hoque S.M.E."/>
            <person name="Islam M.K."/>
            <person name="Roy D.K."/>
            <person name="Haider R."/>
            <person name="Moosa M.M."/>
            <person name="Elias S.M."/>
            <person name="Hasan A.M."/>
            <person name="Jahan S."/>
            <person name="Shafiuddin M."/>
            <person name="Mahmood N."/>
            <person name="Shommy N.S."/>
        </authorList>
    </citation>
    <scope>NUCLEOTIDE SEQUENCE [LARGE SCALE GENOMIC DNA]</scope>
    <source>
        <strain evidence="2">cv. O-4</strain>
    </source>
</reference>
<proteinExistence type="predicted"/>
<name>A0A1R3FVI1_9ROSI</name>
<dbReference type="Proteomes" id="UP000187203">
    <property type="component" value="Unassembled WGS sequence"/>
</dbReference>
<evidence type="ECO:0000313" key="1">
    <source>
        <dbReference type="EMBL" id="OMO49851.1"/>
    </source>
</evidence>